<dbReference type="AlphaFoldDB" id="A0A090IMX2"/>
<dbReference type="PANTHER" id="PTHR45138">
    <property type="entry name" value="REGULATORY COMPONENTS OF SENSORY TRANSDUCTION SYSTEM"/>
    <property type="match status" value="1"/>
</dbReference>
<dbReference type="PANTHER" id="PTHR45138:SF9">
    <property type="entry name" value="DIGUANYLATE CYCLASE DGCM-RELATED"/>
    <property type="match status" value="1"/>
</dbReference>
<dbReference type="NCBIfam" id="TIGR00254">
    <property type="entry name" value="GGDEF"/>
    <property type="match status" value="1"/>
</dbReference>
<dbReference type="KEGG" id="awd:AWOD_I_1761"/>
<dbReference type="OrthoDB" id="9812260at2"/>
<dbReference type="EC" id="2.7.7.65" evidence="3"/>
<protein>
    <recommendedName>
        <fullName evidence="3">diguanylate cyclase</fullName>
        <ecNumber evidence="3">2.7.7.65</ecNumber>
    </recommendedName>
</protein>
<dbReference type="CDD" id="cd01949">
    <property type="entry name" value="GGDEF"/>
    <property type="match status" value="1"/>
</dbReference>
<dbReference type="Pfam" id="PF00990">
    <property type="entry name" value="GGDEF"/>
    <property type="match status" value="1"/>
</dbReference>
<dbReference type="STRING" id="80852.AWOD_I_1761"/>
<evidence type="ECO:0000256" key="2">
    <source>
        <dbReference type="ARBA" id="ARBA00004533"/>
    </source>
</evidence>
<proteinExistence type="predicted"/>
<evidence type="ECO:0000259" key="6">
    <source>
        <dbReference type="PROSITE" id="PS50887"/>
    </source>
</evidence>
<keyword evidence="8" id="KW-1185">Reference proteome</keyword>
<dbReference type="PROSITE" id="PS50887">
    <property type="entry name" value="GGDEF"/>
    <property type="match status" value="1"/>
</dbReference>
<dbReference type="SUPFAM" id="SSF55073">
    <property type="entry name" value="Nucleotide cyclase"/>
    <property type="match status" value="1"/>
</dbReference>
<dbReference type="GeneID" id="28541330"/>
<dbReference type="EMBL" id="LN554846">
    <property type="protein sequence ID" value="CED71827.1"/>
    <property type="molecule type" value="Genomic_DNA"/>
</dbReference>
<evidence type="ECO:0000313" key="8">
    <source>
        <dbReference type="Proteomes" id="UP000032427"/>
    </source>
</evidence>
<evidence type="ECO:0000256" key="1">
    <source>
        <dbReference type="ARBA" id="ARBA00001946"/>
    </source>
</evidence>
<comment type="catalytic activity">
    <reaction evidence="4">
        <text>2 GTP = 3',3'-c-di-GMP + 2 diphosphate</text>
        <dbReference type="Rhea" id="RHEA:24898"/>
        <dbReference type="ChEBI" id="CHEBI:33019"/>
        <dbReference type="ChEBI" id="CHEBI:37565"/>
        <dbReference type="ChEBI" id="CHEBI:58805"/>
        <dbReference type="EC" id="2.7.7.65"/>
    </reaction>
</comment>
<dbReference type="GO" id="GO:1902201">
    <property type="term" value="P:negative regulation of bacterial-type flagellum-dependent cell motility"/>
    <property type="evidence" value="ECO:0007669"/>
    <property type="project" value="TreeGrafter"/>
</dbReference>
<dbReference type="PATRIC" id="fig|80852.17.peg.1817"/>
<comment type="cofactor">
    <cofactor evidence="1">
        <name>Mg(2+)</name>
        <dbReference type="ChEBI" id="CHEBI:18420"/>
    </cofactor>
</comment>
<organism evidence="7 8">
    <name type="scientific">Aliivibrio wodanis</name>
    <dbReference type="NCBI Taxonomy" id="80852"/>
    <lineage>
        <taxon>Bacteria</taxon>
        <taxon>Pseudomonadati</taxon>
        <taxon>Pseudomonadota</taxon>
        <taxon>Gammaproteobacteria</taxon>
        <taxon>Vibrionales</taxon>
        <taxon>Vibrionaceae</taxon>
        <taxon>Aliivibrio</taxon>
    </lineage>
</organism>
<keyword evidence="5" id="KW-0812">Transmembrane</keyword>
<comment type="subcellular location">
    <subcellularLocation>
        <location evidence="2">Cell inner membrane</location>
    </subcellularLocation>
</comment>
<gene>
    <name evidence="7" type="ORF">AWOD_I_1761</name>
</gene>
<dbReference type="FunFam" id="3.30.70.270:FF:000001">
    <property type="entry name" value="Diguanylate cyclase domain protein"/>
    <property type="match status" value="1"/>
</dbReference>
<keyword evidence="5" id="KW-1133">Transmembrane helix</keyword>
<dbReference type="Gene3D" id="3.30.70.270">
    <property type="match status" value="1"/>
</dbReference>
<dbReference type="GO" id="GO:0043709">
    <property type="term" value="P:cell adhesion involved in single-species biofilm formation"/>
    <property type="evidence" value="ECO:0007669"/>
    <property type="project" value="TreeGrafter"/>
</dbReference>
<name>A0A090IMX2_9GAMM</name>
<reference evidence="8" key="1">
    <citation type="submission" date="2014-09" db="EMBL/GenBank/DDBJ databases">
        <authorList>
            <person name="Hjerde E."/>
        </authorList>
    </citation>
    <scope>NUCLEOTIDE SEQUENCE [LARGE SCALE GENOMIC DNA]</scope>
    <source>
        <strain evidence="8">06/09/139</strain>
    </source>
</reference>
<dbReference type="GO" id="GO:0052621">
    <property type="term" value="F:diguanylate cyclase activity"/>
    <property type="evidence" value="ECO:0007669"/>
    <property type="project" value="UniProtKB-EC"/>
</dbReference>
<dbReference type="SMART" id="SM00267">
    <property type="entry name" value="GGDEF"/>
    <property type="match status" value="1"/>
</dbReference>
<dbReference type="GO" id="GO:0005886">
    <property type="term" value="C:plasma membrane"/>
    <property type="evidence" value="ECO:0007669"/>
    <property type="project" value="UniProtKB-SubCell"/>
</dbReference>
<dbReference type="InterPro" id="IPR000160">
    <property type="entry name" value="GGDEF_dom"/>
</dbReference>
<evidence type="ECO:0000256" key="5">
    <source>
        <dbReference type="SAM" id="Phobius"/>
    </source>
</evidence>
<dbReference type="InterPro" id="IPR050469">
    <property type="entry name" value="Diguanylate_Cyclase"/>
</dbReference>
<dbReference type="SUPFAM" id="SSF103190">
    <property type="entry name" value="Sensory domain-like"/>
    <property type="match status" value="1"/>
</dbReference>
<keyword evidence="5" id="KW-0472">Membrane</keyword>
<dbReference type="Gene3D" id="3.30.450.20">
    <property type="entry name" value="PAS domain"/>
    <property type="match status" value="1"/>
</dbReference>
<sequence length="490" mass="56785">MPKSNLKHIFIIPTLFLVLILGIVLNNHIDSVQRQVHREYSRIIDSLQRSIKVMISLDYNLSQLYKQSTGEFYNHNFELDEEAGLCIIRPSNNHDAVMDNQEISLPKSRLDYSIAGSDSLCDPKSELYDIASKKVILAPVISFIHDYEEYLHGIYFISKYDYIISSPKEIAENLTKQSLETIYSRPYWIKSMENKNRKHVTFTPPYTDAFFDGLEVLTFSTPIYYKDLFKGVLVLDLSVDKLLHSGGEVSQYIQLLDSEKYQNFEQYRFMKSVTLPDTNFSNFLYYKNSVKNEFIHFIVHDANTLTLIFVTYFLTLLSMFYYQSRLSQRYYSNLAKQDPMTGLYNRRGFEISLQERVIKKYVGFAIYDIDDFKQINDVFGHDVGDEAIIFVAKMLNKSVRDNDIVSRFGGEEFVICINADSQASIESVCERVRKSIQDSSEKIVTGGFTVSGGAIIMEAERDFTFENIIKKADELLYKAKQEGKNRVYFS</sequence>
<accession>A0A090IMX2</accession>
<feature type="domain" description="GGDEF" evidence="6">
    <location>
        <begin position="360"/>
        <end position="490"/>
    </location>
</feature>
<dbReference type="InterPro" id="IPR029151">
    <property type="entry name" value="Sensor-like_sf"/>
</dbReference>
<dbReference type="Proteomes" id="UP000032427">
    <property type="component" value="Chromosome 1"/>
</dbReference>
<dbReference type="HOGENOM" id="CLU_044084_0_0_6"/>
<feature type="transmembrane region" description="Helical" evidence="5">
    <location>
        <begin position="304"/>
        <end position="322"/>
    </location>
</feature>
<evidence type="ECO:0000313" key="7">
    <source>
        <dbReference type="EMBL" id="CED71827.1"/>
    </source>
</evidence>
<dbReference type="InterPro" id="IPR029787">
    <property type="entry name" value="Nucleotide_cyclase"/>
</dbReference>
<evidence type="ECO:0000256" key="4">
    <source>
        <dbReference type="ARBA" id="ARBA00034247"/>
    </source>
</evidence>
<evidence type="ECO:0000256" key="3">
    <source>
        <dbReference type="ARBA" id="ARBA00012528"/>
    </source>
</evidence>
<dbReference type="InterPro" id="IPR043128">
    <property type="entry name" value="Rev_trsase/Diguanyl_cyclase"/>
</dbReference>